<feature type="compositionally biased region" description="Pro residues" evidence="7">
    <location>
        <begin position="118"/>
        <end position="140"/>
    </location>
</feature>
<feature type="domain" description="HTH myb-type" evidence="9">
    <location>
        <begin position="426"/>
        <end position="476"/>
    </location>
</feature>
<feature type="compositionally biased region" description="Basic and acidic residues" evidence="7">
    <location>
        <begin position="32"/>
        <end position="46"/>
    </location>
</feature>
<dbReference type="CDD" id="cd00167">
    <property type="entry name" value="SANT"/>
    <property type="match status" value="3"/>
</dbReference>
<dbReference type="PANTHER" id="PTHR45614:SF274">
    <property type="entry name" value="MYB-LIKE DNA-BINDING PROTEIN"/>
    <property type="match status" value="1"/>
</dbReference>
<evidence type="ECO:0000256" key="1">
    <source>
        <dbReference type="ARBA" id="ARBA00004123"/>
    </source>
</evidence>
<feature type="compositionally biased region" description="Polar residues" evidence="7">
    <location>
        <begin position="47"/>
        <end position="60"/>
    </location>
</feature>
<feature type="compositionally biased region" description="Basic and acidic residues" evidence="7">
    <location>
        <begin position="166"/>
        <end position="177"/>
    </location>
</feature>
<reference evidence="10 11" key="1">
    <citation type="submission" date="2024-10" db="EMBL/GenBank/DDBJ databases">
        <title>Updated reference genomes for cyclostephanoid diatoms.</title>
        <authorList>
            <person name="Roberts W.R."/>
            <person name="Alverson A.J."/>
        </authorList>
    </citation>
    <scope>NUCLEOTIDE SEQUENCE [LARGE SCALE GENOMIC DNA]</scope>
    <source>
        <strain evidence="10 11">AJA010-31</strain>
    </source>
</reference>
<keyword evidence="4" id="KW-0238">DNA-binding</keyword>
<dbReference type="Pfam" id="PF00249">
    <property type="entry name" value="Myb_DNA-binding"/>
    <property type="match status" value="3"/>
</dbReference>
<dbReference type="InterPro" id="IPR050560">
    <property type="entry name" value="MYB_TF"/>
</dbReference>
<organism evidence="10 11">
    <name type="scientific">Cyclotella atomus</name>
    <dbReference type="NCBI Taxonomy" id="382360"/>
    <lineage>
        <taxon>Eukaryota</taxon>
        <taxon>Sar</taxon>
        <taxon>Stramenopiles</taxon>
        <taxon>Ochrophyta</taxon>
        <taxon>Bacillariophyta</taxon>
        <taxon>Coscinodiscophyceae</taxon>
        <taxon>Thalassiosirophycidae</taxon>
        <taxon>Stephanodiscales</taxon>
        <taxon>Stephanodiscaceae</taxon>
        <taxon>Cyclotella</taxon>
    </lineage>
</organism>
<comment type="subcellular location">
    <subcellularLocation>
        <location evidence="1">Nucleus</location>
    </subcellularLocation>
</comment>
<feature type="domain" description="Myb-like" evidence="8">
    <location>
        <begin position="370"/>
        <end position="421"/>
    </location>
</feature>
<gene>
    <name evidence="10" type="ORF">ACHAWO_004402</name>
</gene>
<dbReference type="AlphaFoldDB" id="A0ABD3P2D3"/>
<proteinExistence type="predicted"/>
<feature type="region of interest" description="Disordered" evidence="7">
    <location>
        <begin position="539"/>
        <end position="586"/>
    </location>
</feature>
<evidence type="ECO:0000256" key="4">
    <source>
        <dbReference type="ARBA" id="ARBA00023125"/>
    </source>
</evidence>
<evidence type="ECO:0000256" key="2">
    <source>
        <dbReference type="ARBA" id="ARBA00022737"/>
    </source>
</evidence>
<dbReference type="Proteomes" id="UP001530400">
    <property type="component" value="Unassembled WGS sequence"/>
</dbReference>
<comment type="caution">
    <text evidence="10">The sequence shown here is derived from an EMBL/GenBank/DDBJ whole genome shotgun (WGS) entry which is preliminary data.</text>
</comment>
<dbReference type="PROSITE" id="PS50090">
    <property type="entry name" value="MYB_LIKE"/>
    <property type="match status" value="3"/>
</dbReference>
<keyword evidence="6" id="KW-0539">Nucleus</keyword>
<evidence type="ECO:0000256" key="3">
    <source>
        <dbReference type="ARBA" id="ARBA00023015"/>
    </source>
</evidence>
<dbReference type="FunFam" id="1.10.10.60:FF:000016">
    <property type="entry name" value="Transcriptional activator Myb isoform A"/>
    <property type="match status" value="1"/>
</dbReference>
<dbReference type="PANTHER" id="PTHR45614">
    <property type="entry name" value="MYB PROTEIN-RELATED"/>
    <property type="match status" value="1"/>
</dbReference>
<sequence>MGSAEEHVLGALLTMKHQPPQNITTSPQTMETEDKAESKFLDREDNTSSPVSAKSGSTAATEEEVAQTLIASANERVVKKDQDVQRDVSPTHHFPYPPPQGEYFSGYPTHQPRHPYGRAPPPPPSRYPVPGAPYFYPQPHPAQRMYPHAPVHVPSPCDEKVDDEQVEKVEFGSKETGDSDSNEGSQTTSHADAEAAPPAKPYYQYYHAPPPPPGVYPYAARPPFHRLHSYPAYPYQPYPAYPARTESPNSRYSHPQPYTDAQKTPLGLDGSDAGGADTAEKEHESNAASRTFLRSESMPHVTTTHEDPQFCNAKHDSKRRASTGRWSQEEDQTLRAAVSSNAGKNWKKIALQLPGRTDVQCLHRWQKVLKPGLVKGPWTPEEDAMVVQLVAEHGQKKWSFIARQLQGRLGKQCRERWYNHLSPDIKKGGWSEEEDTIIIQMHAKFGNKWAEISKSLPGRTDNAIKNRWNSTLKRQVKGNDASTARVRKRKLSCVNDDPEAKRSARRNIMQEVDDDVDVAAAALSGLAYIASPEGTPIARSSSFVTPSPKNSIGDLHIQATPPKPMPQLNLTDDGASTRLEPSSKIDDRSVFQASLSDASLLMDLNKRTTPSPARN</sequence>
<dbReference type="SMART" id="SM00717">
    <property type="entry name" value="SANT"/>
    <property type="match status" value="3"/>
</dbReference>
<dbReference type="GO" id="GO:0003677">
    <property type="term" value="F:DNA binding"/>
    <property type="evidence" value="ECO:0007669"/>
    <property type="project" value="UniProtKB-KW"/>
</dbReference>
<evidence type="ECO:0000259" key="9">
    <source>
        <dbReference type="PROSITE" id="PS51294"/>
    </source>
</evidence>
<feature type="compositionally biased region" description="Polar residues" evidence="7">
    <location>
        <begin position="19"/>
        <end position="30"/>
    </location>
</feature>
<feature type="domain" description="HTH myb-type" evidence="9">
    <location>
        <begin position="318"/>
        <end position="369"/>
    </location>
</feature>
<dbReference type="InterPro" id="IPR017930">
    <property type="entry name" value="Myb_dom"/>
</dbReference>
<keyword evidence="5" id="KW-0804">Transcription</keyword>
<dbReference type="InterPro" id="IPR001005">
    <property type="entry name" value="SANT/Myb"/>
</dbReference>
<dbReference type="FunFam" id="1.10.10.60:FF:000010">
    <property type="entry name" value="Transcriptional activator Myb isoform A"/>
    <property type="match status" value="1"/>
</dbReference>
<evidence type="ECO:0000313" key="11">
    <source>
        <dbReference type="Proteomes" id="UP001530400"/>
    </source>
</evidence>
<dbReference type="InterPro" id="IPR009057">
    <property type="entry name" value="Homeodomain-like_sf"/>
</dbReference>
<feature type="compositionally biased region" description="Polar residues" evidence="7">
    <location>
        <begin position="539"/>
        <end position="550"/>
    </location>
</feature>
<keyword evidence="11" id="KW-1185">Reference proteome</keyword>
<accession>A0ABD3P2D3</accession>
<feature type="region of interest" description="Disordered" evidence="7">
    <location>
        <begin position="1"/>
        <end position="333"/>
    </location>
</feature>
<name>A0ABD3P2D3_9STRA</name>
<feature type="domain" description="HTH myb-type" evidence="9">
    <location>
        <begin position="370"/>
        <end position="425"/>
    </location>
</feature>
<evidence type="ECO:0000256" key="6">
    <source>
        <dbReference type="ARBA" id="ARBA00023242"/>
    </source>
</evidence>
<protein>
    <submittedName>
        <fullName evidence="10">Uncharacterized protein</fullName>
    </submittedName>
</protein>
<dbReference type="SUPFAM" id="SSF46689">
    <property type="entry name" value="Homeodomain-like"/>
    <property type="match status" value="2"/>
</dbReference>
<dbReference type="EMBL" id="JALLPJ020000827">
    <property type="protein sequence ID" value="KAL3781922.1"/>
    <property type="molecule type" value="Genomic_DNA"/>
</dbReference>
<feature type="compositionally biased region" description="Low complexity" evidence="7">
    <location>
        <begin position="194"/>
        <end position="207"/>
    </location>
</feature>
<evidence type="ECO:0000256" key="7">
    <source>
        <dbReference type="SAM" id="MobiDB-lite"/>
    </source>
</evidence>
<feature type="domain" description="Myb-like" evidence="8">
    <location>
        <begin position="318"/>
        <end position="369"/>
    </location>
</feature>
<keyword evidence="2" id="KW-0677">Repeat</keyword>
<dbReference type="Gene3D" id="1.10.10.60">
    <property type="entry name" value="Homeodomain-like"/>
    <property type="match status" value="3"/>
</dbReference>
<feature type="domain" description="Myb-like" evidence="8">
    <location>
        <begin position="422"/>
        <end position="472"/>
    </location>
</feature>
<dbReference type="PROSITE" id="PS51294">
    <property type="entry name" value="HTH_MYB"/>
    <property type="match status" value="3"/>
</dbReference>
<evidence type="ECO:0000313" key="10">
    <source>
        <dbReference type="EMBL" id="KAL3781922.1"/>
    </source>
</evidence>
<feature type="compositionally biased region" description="Basic and acidic residues" evidence="7">
    <location>
        <begin position="76"/>
        <end position="90"/>
    </location>
</feature>
<evidence type="ECO:0000256" key="5">
    <source>
        <dbReference type="ARBA" id="ARBA00023163"/>
    </source>
</evidence>
<dbReference type="GO" id="GO:0005634">
    <property type="term" value="C:nucleus"/>
    <property type="evidence" value="ECO:0007669"/>
    <property type="project" value="UniProtKB-SubCell"/>
</dbReference>
<keyword evidence="3" id="KW-0805">Transcription regulation</keyword>
<evidence type="ECO:0000259" key="8">
    <source>
        <dbReference type="PROSITE" id="PS50090"/>
    </source>
</evidence>